<protein>
    <submittedName>
        <fullName evidence="2">Uncharacterized protein</fullName>
    </submittedName>
</protein>
<dbReference type="GeneID" id="37133069"/>
<proteinExistence type="predicted"/>
<feature type="compositionally biased region" description="Basic and acidic residues" evidence="1">
    <location>
        <begin position="184"/>
        <end position="200"/>
    </location>
</feature>
<feature type="compositionally biased region" description="Polar residues" evidence="1">
    <location>
        <begin position="207"/>
        <end position="221"/>
    </location>
</feature>
<accession>A0A319C2G0</accession>
<dbReference type="AlphaFoldDB" id="A0A319C2G0"/>
<dbReference type="EMBL" id="KZ821734">
    <property type="protein sequence ID" value="PYH77979.1"/>
    <property type="molecule type" value="Genomic_DNA"/>
</dbReference>
<keyword evidence="3" id="KW-1185">Reference proteome</keyword>
<feature type="region of interest" description="Disordered" evidence="1">
    <location>
        <begin position="176"/>
        <end position="221"/>
    </location>
</feature>
<evidence type="ECO:0000313" key="3">
    <source>
        <dbReference type="Proteomes" id="UP000248340"/>
    </source>
</evidence>
<dbReference type="RefSeq" id="XP_025488179.1">
    <property type="nucleotide sequence ID" value="XM_025630328.1"/>
</dbReference>
<evidence type="ECO:0000313" key="2">
    <source>
        <dbReference type="EMBL" id="PYH77979.1"/>
    </source>
</evidence>
<sequence length="221" mass="25262">MLRSSASDRRVNYRATCSPWIAASSVRSRCACYQTKQPGEHSYKNRIQHDLFGQSCYRGMVRDLPRLLEPITKLKHIVMGAIPGPDEEAFVVGLGRPKQLTRFRHTGQLARYMDEFQRMYGFSRDIPSYLGLSAELPRGIKSWGLGVYDTPRRWTGIIHPEPQGAFCLEGKNHPSTVRIRTPHKSLESGHRKNRGRERGASQRSRKASYNSSLSHTSCFRR</sequence>
<name>A0A319C2G0_9EURO</name>
<evidence type="ECO:0000256" key="1">
    <source>
        <dbReference type="SAM" id="MobiDB-lite"/>
    </source>
</evidence>
<reference evidence="2 3" key="1">
    <citation type="submission" date="2016-12" db="EMBL/GenBank/DDBJ databases">
        <title>The genomes of Aspergillus section Nigri reveals drivers in fungal speciation.</title>
        <authorList>
            <consortium name="DOE Joint Genome Institute"/>
            <person name="Vesth T.C."/>
            <person name="Nybo J."/>
            <person name="Theobald S."/>
            <person name="Brandl J."/>
            <person name="Frisvad J.C."/>
            <person name="Nielsen K.F."/>
            <person name="Lyhne E.K."/>
            <person name="Kogle M.E."/>
            <person name="Kuo A."/>
            <person name="Riley R."/>
            <person name="Clum A."/>
            <person name="Nolan M."/>
            <person name="Lipzen A."/>
            <person name="Salamov A."/>
            <person name="Henrissat B."/>
            <person name="Wiebenga A."/>
            <person name="De Vries R.P."/>
            <person name="Grigoriev I.V."/>
            <person name="Mortensen U.H."/>
            <person name="Andersen M.R."/>
            <person name="Baker S.E."/>
        </authorList>
    </citation>
    <scope>NUCLEOTIDE SEQUENCE [LARGE SCALE GENOMIC DNA]</scope>
    <source>
        <strain evidence="2 3">CBS 121591</strain>
    </source>
</reference>
<organism evidence="2 3">
    <name type="scientific">Aspergillus uvarum CBS 121591</name>
    <dbReference type="NCBI Taxonomy" id="1448315"/>
    <lineage>
        <taxon>Eukaryota</taxon>
        <taxon>Fungi</taxon>
        <taxon>Dikarya</taxon>
        <taxon>Ascomycota</taxon>
        <taxon>Pezizomycotina</taxon>
        <taxon>Eurotiomycetes</taxon>
        <taxon>Eurotiomycetidae</taxon>
        <taxon>Eurotiales</taxon>
        <taxon>Aspergillaceae</taxon>
        <taxon>Aspergillus</taxon>
        <taxon>Aspergillus subgen. Circumdati</taxon>
    </lineage>
</organism>
<dbReference type="VEuPathDB" id="FungiDB:BO82DRAFT_169028"/>
<gene>
    <name evidence="2" type="ORF">BO82DRAFT_169028</name>
</gene>
<dbReference type="Proteomes" id="UP000248340">
    <property type="component" value="Unassembled WGS sequence"/>
</dbReference>